<dbReference type="PANTHER" id="PTHR39203">
    <property type="entry name" value="CYTOPLASMIC PROTEIN-RELATED"/>
    <property type="match status" value="1"/>
</dbReference>
<dbReference type="Proteomes" id="UP000037088">
    <property type="component" value="Unassembled WGS sequence"/>
</dbReference>
<evidence type="ECO:0000313" key="3">
    <source>
        <dbReference type="EMBL" id="KOC90598.1"/>
    </source>
</evidence>
<dbReference type="EMBL" id="JRXF01000061">
    <property type="protein sequence ID" value="KOC87666.1"/>
    <property type="molecule type" value="Genomic_DNA"/>
</dbReference>
<dbReference type="Proteomes" id="UP000036851">
    <property type="component" value="Unassembled WGS sequence"/>
</dbReference>
<dbReference type="AlphaFoldDB" id="A0A0L7T5H3"/>
<dbReference type="RefSeq" id="WP_052898737.1">
    <property type="nucleotide sequence ID" value="NZ_JRXE01000009.1"/>
</dbReference>
<dbReference type="SMART" id="SM01022">
    <property type="entry name" value="ASCH"/>
    <property type="match status" value="1"/>
</dbReference>
<proteinExistence type="predicted"/>
<dbReference type="EMBL" id="JRXE01000009">
    <property type="protein sequence ID" value="KOC90598.1"/>
    <property type="molecule type" value="Genomic_DNA"/>
</dbReference>
<dbReference type="Pfam" id="PF04266">
    <property type="entry name" value="ASCH"/>
    <property type="match status" value="1"/>
</dbReference>
<gene>
    <name evidence="3" type="ORF">NG42_07725</name>
    <name evidence="2" type="ORF">NG43_21205</name>
</gene>
<name>A0A0L7T5H3_9GAMM</name>
<dbReference type="OrthoDB" id="9807542at2"/>
<dbReference type="PANTHER" id="PTHR39203:SF1">
    <property type="entry name" value="CYTOPLASMIC PROTEIN"/>
    <property type="match status" value="1"/>
</dbReference>
<dbReference type="SUPFAM" id="SSF88697">
    <property type="entry name" value="PUA domain-like"/>
    <property type="match status" value="1"/>
</dbReference>
<reference evidence="4 5" key="1">
    <citation type="journal article" date="2015" name="Int. J. Syst. Evol. Microbiol.">
        <title>Erwinia iniecta sp. nov., isolated from Russian wheat aphids (Diuraphis noxia).</title>
        <authorList>
            <person name="Campillo T."/>
            <person name="Luna E."/>
            <person name="Portier P."/>
            <person name="Fischer-Le Saux M."/>
            <person name="Lapitan N."/>
            <person name="Tisserat N.A."/>
            <person name="Leach J.E."/>
        </authorList>
    </citation>
    <scope>NUCLEOTIDE SEQUENCE [LARGE SCALE GENOMIC DNA]</scope>
    <source>
        <strain evidence="3 5">B120</strain>
        <strain evidence="2 4">B149</strain>
    </source>
</reference>
<comment type="caution">
    <text evidence="3">The sequence shown here is derived from an EMBL/GenBank/DDBJ whole genome shotgun (WGS) entry which is preliminary data.</text>
</comment>
<dbReference type="InterPro" id="IPR015947">
    <property type="entry name" value="PUA-like_sf"/>
</dbReference>
<dbReference type="InterPro" id="IPR007374">
    <property type="entry name" value="ASCH_domain"/>
</dbReference>
<protein>
    <submittedName>
        <fullName evidence="3">Cytoplasmic protein</fullName>
    </submittedName>
</protein>
<evidence type="ECO:0000313" key="2">
    <source>
        <dbReference type="EMBL" id="KOC87666.1"/>
    </source>
</evidence>
<evidence type="ECO:0000313" key="4">
    <source>
        <dbReference type="Proteomes" id="UP000036851"/>
    </source>
</evidence>
<dbReference type="Gene3D" id="3.10.400.10">
    <property type="entry name" value="Sulfate adenylyltransferase"/>
    <property type="match status" value="1"/>
</dbReference>
<dbReference type="InterPro" id="IPR009326">
    <property type="entry name" value="DUF984"/>
</dbReference>
<dbReference type="CDD" id="cd06553">
    <property type="entry name" value="ASCH_Ef3133_like"/>
    <property type="match status" value="1"/>
</dbReference>
<organism evidence="3 5">
    <name type="scientific">Winslowiella iniecta</name>
    <dbReference type="NCBI Taxonomy" id="1560201"/>
    <lineage>
        <taxon>Bacteria</taxon>
        <taxon>Pseudomonadati</taxon>
        <taxon>Pseudomonadota</taxon>
        <taxon>Gammaproteobacteria</taxon>
        <taxon>Enterobacterales</taxon>
        <taxon>Erwiniaceae</taxon>
        <taxon>Winslowiella</taxon>
    </lineage>
</organism>
<feature type="domain" description="ASCH" evidence="1">
    <location>
        <begin position="18"/>
        <end position="135"/>
    </location>
</feature>
<evidence type="ECO:0000259" key="1">
    <source>
        <dbReference type="SMART" id="SM01022"/>
    </source>
</evidence>
<evidence type="ECO:0000313" key="5">
    <source>
        <dbReference type="Proteomes" id="UP000037088"/>
    </source>
</evidence>
<accession>A0A0L7T5H3</accession>
<dbReference type="PIRSF" id="PIRSF021320">
    <property type="entry name" value="DUF984"/>
    <property type="match status" value="1"/>
</dbReference>
<dbReference type="STRING" id="1560201.NG42_07725"/>
<sequence>MNNPAARLQEKYPGALVWAFGDTAELADELAALVIKGVKTASCCSFDAYSKEATPPVVGSYSIILNSAGEPACVIRTVALRLVRYCDITEAQARLEGEGDLSLDYWRAGHQAFFQRAGTFADDMELVFEEFQLIETV</sequence>
<keyword evidence="5" id="KW-1185">Reference proteome</keyword>
<dbReference type="PATRIC" id="fig|1560201.3.peg.1647"/>